<name>A0A1J8Q898_9AGAM</name>
<protein>
    <submittedName>
        <fullName evidence="1">Uncharacterized protein</fullName>
    </submittedName>
</protein>
<accession>A0A1J8Q898</accession>
<dbReference type="Proteomes" id="UP000183567">
    <property type="component" value="Unassembled WGS sequence"/>
</dbReference>
<dbReference type="EMBL" id="LVVM01006498">
    <property type="protein sequence ID" value="OJA07940.1"/>
    <property type="molecule type" value="Genomic_DNA"/>
</dbReference>
<comment type="caution">
    <text evidence="1">The sequence shown here is derived from an EMBL/GenBank/DDBJ whole genome shotgun (WGS) entry which is preliminary data.</text>
</comment>
<reference evidence="1 2" key="1">
    <citation type="submission" date="2016-03" db="EMBL/GenBank/DDBJ databases">
        <title>Comparative genomics of the ectomycorrhizal sister species Rhizopogon vinicolor and Rhizopogon vesiculosus (Basidiomycota: Boletales) reveals a divergence of the mating type B locus.</title>
        <authorList>
            <person name="Mujic A.B."/>
            <person name="Kuo A."/>
            <person name="Tritt A."/>
            <person name="Lipzen A."/>
            <person name="Chen C."/>
            <person name="Johnson J."/>
            <person name="Sharma A."/>
            <person name="Barry K."/>
            <person name="Grigoriev I.V."/>
            <person name="Spatafora J.W."/>
        </authorList>
    </citation>
    <scope>NUCLEOTIDE SEQUENCE [LARGE SCALE GENOMIC DNA]</scope>
    <source>
        <strain evidence="1 2">AM-OR11-056</strain>
    </source>
</reference>
<evidence type="ECO:0000313" key="2">
    <source>
        <dbReference type="Proteomes" id="UP000183567"/>
    </source>
</evidence>
<dbReference type="AlphaFoldDB" id="A0A1J8Q898"/>
<organism evidence="1 2">
    <name type="scientific">Rhizopogon vesiculosus</name>
    <dbReference type="NCBI Taxonomy" id="180088"/>
    <lineage>
        <taxon>Eukaryota</taxon>
        <taxon>Fungi</taxon>
        <taxon>Dikarya</taxon>
        <taxon>Basidiomycota</taxon>
        <taxon>Agaricomycotina</taxon>
        <taxon>Agaricomycetes</taxon>
        <taxon>Agaricomycetidae</taxon>
        <taxon>Boletales</taxon>
        <taxon>Suillineae</taxon>
        <taxon>Rhizopogonaceae</taxon>
        <taxon>Rhizopogon</taxon>
    </lineage>
</organism>
<proteinExistence type="predicted"/>
<gene>
    <name evidence="1" type="ORF">AZE42_13405</name>
</gene>
<keyword evidence="2" id="KW-1185">Reference proteome</keyword>
<sequence length="18" mass="2102">MVSACNLRLIGAWRRKLN</sequence>
<evidence type="ECO:0000313" key="1">
    <source>
        <dbReference type="EMBL" id="OJA07940.1"/>
    </source>
</evidence>